<keyword evidence="3" id="KW-1185">Reference proteome</keyword>
<gene>
    <name evidence="2" type="ORF">KIL84_018258</name>
</gene>
<proteinExistence type="predicted"/>
<dbReference type="Proteomes" id="UP000827986">
    <property type="component" value="Unassembled WGS sequence"/>
</dbReference>
<dbReference type="AlphaFoldDB" id="A0A9D3XRK0"/>
<feature type="compositionally biased region" description="Polar residues" evidence="1">
    <location>
        <begin position="1"/>
        <end position="13"/>
    </location>
</feature>
<feature type="compositionally biased region" description="Polar residues" evidence="1">
    <location>
        <begin position="29"/>
        <end position="41"/>
    </location>
</feature>
<evidence type="ECO:0000256" key="1">
    <source>
        <dbReference type="SAM" id="MobiDB-lite"/>
    </source>
</evidence>
<comment type="caution">
    <text evidence="2">The sequence shown here is derived from an EMBL/GenBank/DDBJ whole genome shotgun (WGS) entry which is preliminary data.</text>
</comment>
<sequence>MPKQSSKNTSLTTHSDDGQDLQQPEGPTFTDTNQDFQTGLSPTVLAWPPRDPLNTKSAMALDPAESTTRPPCTWGWIEMYTPTEGIFTFLDPQSPLRPVLFLRDILTQEEDTTTRKRSYSPR</sequence>
<dbReference type="EMBL" id="JAHDVG010000463">
    <property type="protein sequence ID" value="KAH1185509.1"/>
    <property type="molecule type" value="Genomic_DNA"/>
</dbReference>
<evidence type="ECO:0000313" key="3">
    <source>
        <dbReference type="Proteomes" id="UP000827986"/>
    </source>
</evidence>
<name>A0A9D3XRK0_9SAUR</name>
<evidence type="ECO:0000313" key="2">
    <source>
        <dbReference type="EMBL" id="KAH1185509.1"/>
    </source>
</evidence>
<protein>
    <submittedName>
        <fullName evidence="2">Uncharacterized protein</fullName>
    </submittedName>
</protein>
<feature type="region of interest" description="Disordered" evidence="1">
    <location>
        <begin position="1"/>
        <end position="71"/>
    </location>
</feature>
<reference evidence="2" key="1">
    <citation type="submission" date="2021-09" db="EMBL/GenBank/DDBJ databases">
        <title>The genome of Mauremys mutica provides insights into the evolution of semi-aquatic lifestyle.</title>
        <authorList>
            <person name="Gong S."/>
            <person name="Gao Y."/>
        </authorList>
    </citation>
    <scope>NUCLEOTIDE SEQUENCE</scope>
    <source>
        <strain evidence="2">MM-2020</strain>
        <tissue evidence="2">Muscle</tissue>
    </source>
</reference>
<organism evidence="2 3">
    <name type="scientific">Mauremys mutica</name>
    <name type="common">yellowpond turtle</name>
    <dbReference type="NCBI Taxonomy" id="74926"/>
    <lineage>
        <taxon>Eukaryota</taxon>
        <taxon>Metazoa</taxon>
        <taxon>Chordata</taxon>
        <taxon>Craniata</taxon>
        <taxon>Vertebrata</taxon>
        <taxon>Euteleostomi</taxon>
        <taxon>Archelosauria</taxon>
        <taxon>Testudinata</taxon>
        <taxon>Testudines</taxon>
        <taxon>Cryptodira</taxon>
        <taxon>Durocryptodira</taxon>
        <taxon>Testudinoidea</taxon>
        <taxon>Geoemydidae</taxon>
        <taxon>Geoemydinae</taxon>
        <taxon>Mauremys</taxon>
    </lineage>
</organism>
<accession>A0A9D3XRK0</accession>